<dbReference type="InterPro" id="IPR004299">
    <property type="entry name" value="MBOAT_fam"/>
</dbReference>
<comment type="caution">
    <text evidence="13">The sequence shown here is derived from an EMBL/GenBank/DDBJ whole genome shotgun (WGS) entry which is preliminary data.</text>
</comment>
<proteinExistence type="inferred from homology"/>
<comment type="similarity">
    <text evidence="3 11">Belongs to the membrane-bound acyltransferase family.</text>
</comment>
<evidence type="ECO:0000313" key="14">
    <source>
        <dbReference type="Proteomes" id="UP000019205"/>
    </source>
</evidence>
<feature type="transmembrane region" description="Helical" evidence="12">
    <location>
        <begin position="442"/>
        <end position="464"/>
    </location>
</feature>
<organism evidence="13 14">
    <name type="scientific">Congregibacter litoralis KT71</name>
    <dbReference type="NCBI Taxonomy" id="314285"/>
    <lineage>
        <taxon>Bacteria</taxon>
        <taxon>Pseudomonadati</taxon>
        <taxon>Pseudomonadota</taxon>
        <taxon>Gammaproteobacteria</taxon>
        <taxon>Cellvibrionales</taxon>
        <taxon>Halieaceae</taxon>
        <taxon>Congregibacter</taxon>
    </lineage>
</organism>
<protein>
    <recommendedName>
        <fullName evidence="11">Probable alginate O-acetylase</fullName>
        <ecNumber evidence="11">2.3.1.-</ecNumber>
    </recommendedName>
</protein>
<reference evidence="13 14" key="2">
    <citation type="journal article" date="2009" name="PLoS ONE">
        <title>The photosynthetic apparatus and its regulation in the aerobic gammaproteobacterium Congregibacter litoralis gen. nov., sp. nov.</title>
        <authorList>
            <person name="Spring S."/>
            <person name="Lunsdorf H."/>
            <person name="Fuchs B.M."/>
            <person name="Tindall B.J."/>
        </authorList>
    </citation>
    <scope>NUCLEOTIDE SEQUENCE [LARGE SCALE GENOMIC DNA]</scope>
    <source>
        <strain evidence="13">KT71</strain>
    </source>
</reference>
<dbReference type="PIRSF" id="PIRSF016636">
    <property type="entry name" value="AlgI_DltB"/>
    <property type="match status" value="1"/>
</dbReference>
<feature type="transmembrane region" description="Helical" evidence="12">
    <location>
        <begin position="295"/>
        <end position="312"/>
    </location>
</feature>
<dbReference type="InterPro" id="IPR051085">
    <property type="entry name" value="MB_O-acyltransferase"/>
</dbReference>
<feature type="transmembrane region" description="Helical" evidence="12">
    <location>
        <begin position="219"/>
        <end position="243"/>
    </location>
</feature>
<feature type="transmembrane region" description="Helical" evidence="12">
    <location>
        <begin position="110"/>
        <end position="129"/>
    </location>
</feature>
<dbReference type="PIRSF" id="PIRSF500217">
    <property type="entry name" value="AlgI"/>
    <property type="match status" value="1"/>
</dbReference>
<dbReference type="InterPro" id="IPR028362">
    <property type="entry name" value="AlgI"/>
</dbReference>
<keyword evidence="6 11" id="KW-0812">Transmembrane</keyword>
<comment type="pathway">
    <text evidence="2 11">Glycan biosynthesis; alginate biosynthesis.</text>
</comment>
<dbReference type="PANTHER" id="PTHR13285:SF23">
    <property type="entry name" value="TEICHOIC ACID D-ALANYLTRANSFERASE"/>
    <property type="match status" value="1"/>
</dbReference>
<keyword evidence="8 12" id="KW-1133">Transmembrane helix</keyword>
<keyword evidence="7 11" id="KW-0016">Alginate biosynthesis</keyword>
<dbReference type="HOGENOM" id="CLU_025255_1_3_6"/>
<keyword evidence="10 11" id="KW-0012">Acyltransferase</keyword>
<evidence type="ECO:0000256" key="10">
    <source>
        <dbReference type="ARBA" id="ARBA00023315"/>
    </source>
</evidence>
<dbReference type="AlphaFoldDB" id="A4AA37"/>
<dbReference type="eggNOG" id="COG1696">
    <property type="taxonomic scope" value="Bacteria"/>
</dbReference>
<comment type="subcellular location">
    <subcellularLocation>
        <location evidence="11">Cell inner membrane</location>
    </subcellularLocation>
    <subcellularLocation>
        <location evidence="1">Cell membrane</location>
        <topology evidence="1">Multi-pass membrane protein</topology>
    </subcellularLocation>
</comment>
<gene>
    <name evidence="13" type="ORF">KT71_08239</name>
</gene>
<dbReference type="RefSeq" id="WP_008294077.1">
    <property type="nucleotide sequence ID" value="NZ_CM002299.1"/>
</dbReference>
<keyword evidence="14" id="KW-1185">Reference proteome</keyword>
<accession>A4AA37</accession>
<dbReference type="EC" id="2.3.1.-" evidence="11"/>
<evidence type="ECO:0000256" key="2">
    <source>
        <dbReference type="ARBA" id="ARBA00005182"/>
    </source>
</evidence>
<evidence type="ECO:0000256" key="11">
    <source>
        <dbReference type="PIRNR" id="PIRNR016636"/>
    </source>
</evidence>
<evidence type="ECO:0000256" key="8">
    <source>
        <dbReference type="ARBA" id="ARBA00022989"/>
    </source>
</evidence>
<keyword evidence="11" id="KW-0997">Cell inner membrane</keyword>
<feature type="transmembrane region" description="Helical" evidence="12">
    <location>
        <begin position="31"/>
        <end position="60"/>
    </location>
</feature>
<dbReference type="EMBL" id="AAOA02000004">
    <property type="protein sequence ID" value="EAQ97354.1"/>
    <property type="molecule type" value="Genomic_DNA"/>
</dbReference>
<dbReference type="InterPro" id="IPR024194">
    <property type="entry name" value="Ac/AlaTfrase_AlgI/DltB"/>
</dbReference>
<dbReference type="PANTHER" id="PTHR13285">
    <property type="entry name" value="ACYLTRANSFERASE"/>
    <property type="match status" value="1"/>
</dbReference>
<evidence type="ECO:0000313" key="13">
    <source>
        <dbReference type="EMBL" id="EAQ97354.1"/>
    </source>
</evidence>
<keyword evidence="5 11" id="KW-0808">Transferase</keyword>
<dbReference type="STRING" id="314285.KT71_08239"/>
<evidence type="ECO:0000256" key="7">
    <source>
        <dbReference type="ARBA" id="ARBA00022841"/>
    </source>
</evidence>
<evidence type="ECO:0000256" key="1">
    <source>
        <dbReference type="ARBA" id="ARBA00004651"/>
    </source>
</evidence>
<keyword evidence="9 11" id="KW-0472">Membrane</keyword>
<reference evidence="13 14" key="1">
    <citation type="journal article" date="2007" name="Proc. Natl. Acad. Sci. U.S.A.">
        <title>Characterization of a marine gammaproteobacterium capable of aerobic anoxygenic photosynthesis.</title>
        <authorList>
            <person name="Fuchs B.M."/>
            <person name="Spring S."/>
            <person name="Teeling H."/>
            <person name="Quast C."/>
            <person name="Wulf J."/>
            <person name="Schattenhofer M."/>
            <person name="Yan S."/>
            <person name="Ferriera S."/>
            <person name="Johnson J."/>
            <person name="Glockner F.O."/>
            <person name="Amann R."/>
        </authorList>
    </citation>
    <scope>NUCLEOTIDE SEQUENCE [LARGE SCALE GENOMIC DNA]</scope>
    <source>
        <strain evidence="13">KT71</strain>
    </source>
</reference>
<dbReference type="Proteomes" id="UP000019205">
    <property type="component" value="Chromosome"/>
</dbReference>
<dbReference type="OrthoDB" id="139172at2"/>
<dbReference type="GO" id="GO:0005886">
    <property type="term" value="C:plasma membrane"/>
    <property type="evidence" value="ECO:0007669"/>
    <property type="project" value="UniProtKB-SubCell"/>
</dbReference>
<dbReference type="GO" id="GO:0042121">
    <property type="term" value="P:alginic acid biosynthetic process"/>
    <property type="evidence" value="ECO:0007669"/>
    <property type="project" value="UniProtKB-UniRule"/>
</dbReference>
<feature type="transmembrane region" description="Helical" evidence="12">
    <location>
        <begin position="72"/>
        <end position="90"/>
    </location>
</feature>
<feature type="transmembrane region" description="Helical" evidence="12">
    <location>
        <begin position="7"/>
        <end position="25"/>
    </location>
</feature>
<feature type="transmembrane region" description="Helical" evidence="12">
    <location>
        <begin position="177"/>
        <end position="199"/>
    </location>
</feature>
<evidence type="ECO:0000256" key="3">
    <source>
        <dbReference type="ARBA" id="ARBA00010323"/>
    </source>
</evidence>
<evidence type="ECO:0000256" key="12">
    <source>
        <dbReference type="SAM" id="Phobius"/>
    </source>
</evidence>
<dbReference type="GO" id="GO:0016746">
    <property type="term" value="F:acyltransferase activity"/>
    <property type="evidence" value="ECO:0007669"/>
    <property type="project" value="UniProtKB-KW"/>
</dbReference>
<evidence type="ECO:0000256" key="9">
    <source>
        <dbReference type="ARBA" id="ARBA00023136"/>
    </source>
</evidence>
<feature type="transmembrane region" description="Helical" evidence="12">
    <location>
        <begin position="350"/>
        <end position="369"/>
    </location>
</feature>
<evidence type="ECO:0000256" key="5">
    <source>
        <dbReference type="ARBA" id="ARBA00022679"/>
    </source>
</evidence>
<evidence type="ECO:0000256" key="4">
    <source>
        <dbReference type="ARBA" id="ARBA00022475"/>
    </source>
</evidence>
<dbReference type="UniPathway" id="UPA00286"/>
<name>A4AA37_9GAMM</name>
<evidence type="ECO:0000256" key="6">
    <source>
        <dbReference type="ARBA" id="ARBA00022692"/>
    </source>
</evidence>
<keyword evidence="4 11" id="KW-1003">Cell membrane</keyword>
<dbReference type="Pfam" id="PF03062">
    <property type="entry name" value="MBOAT"/>
    <property type="match status" value="1"/>
</dbReference>
<sequence>MVFSTTSFLFVFLPIFLLCYALLPWRNLTALVFSLLFFAWGEGAYVLLLLATVGFNYFLGQHLEAGSRRSQFLALGVAANLLVLGYYKYFGFLIGSVLEIPIPPEDIPHLPLGISFFIFQSISYLIDVYRGDSPRARSYFDLALYIAMFPQLIAGPIVRYATVAEAIRHRQISSYDVYRGVILFIVGLSYKVLIANNAAQVADTVFGFAPGRLSTANAWTGIVAYTLQIFFDFAGYSLMAIGIGRIMGFHFPKNFDFPYTSRSITDFWRRWHMSLSSWFRDYLYIPLGGNRHGPYRTYVNLFTVFLLCGLWHGAAWTFIIWGVFHGLILAVERAGLGAALQKIPRPAQHVYAMLLVMIGWVLFRAETLPQAMYYLEAMFSSVPAKGISFVRLVSTENLSFMLLGVIFAMPVLERTRAFRNGEDPDDVDPGGATLRDARGGHWIYRAANGVVALALLLMCSTYIMSGTYNPFIYFRF</sequence>